<organism evidence="1 2">
    <name type="scientific">Paenibacillus glacialis</name>
    <dbReference type="NCBI Taxonomy" id="494026"/>
    <lineage>
        <taxon>Bacteria</taxon>
        <taxon>Bacillati</taxon>
        <taxon>Bacillota</taxon>
        <taxon>Bacilli</taxon>
        <taxon>Bacillales</taxon>
        <taxon>Paenibacillaceae</taxon>
        <taxon>Paenibacillus</taxon>
    </lineage>
</organism>
<sequence>MFENLNSDQEYLLSCYDDNKRDLAKQNIEHMLGLETAPVPNLILFDRGYQSADFMLYLQEKAIFYLGCVSKLNNMVRFEKTSGASSMIQRRYEISDEK</sequence>
<keyword evidence="2" id="KW-1185">Reference proteome</keyword>
<evidence type="ECO:0000313" key="1">
    <source>
        <dbReference type="EMBL" id="OAB38903.1"/>
    </source>
</evidence>
<dbReference type="Proteomes" id="UP000076967">
    <property type="component" value="Unassembled WGS sequence"/>
</dbReference>
<evidence type="ECO:0008006" key="3">
    <source>
        <dbReference type="Google" id="ProtNLM"/>
    </source>
</evidence>
<comment type="caution">
    <text evidence="1">The sequence shown here is derived from an EMBL/GenBank/DDBJ whole genome shotgun (WGS) entry which is preliminary data.</text>
</comment>
<proteinExistence type="predicted"/>
<protein>
    <recommendedName>
        <fullName evidence="3">Transposase IS4-like domain-containing protein</fullName>
    </recommendedName>
</protein>
<evidence type="ECO:0000313" key="2">
    <source>
        <dbReference type="Proteomes" id="UP000076967"/>
    </source>
</evidence>
<dbReference type="EMBL" id="LVJH01000045">
    <property type="protein sequence ID" value="OAB38903.1"/>
    <property type="molecule type" value="Genomic_DNA"/>
</dbReference>
<dbReference type="AlphaFoldDB" id="A0A162M5X8"/>
<reference evidence="1 2" key="1">
    <citation type="submission" date="2016-03" db="EMBL/GenBank/DDBJ databases">
        <title>Draft genome sequence of Paenibacillus glacialis DSM 22343.</title>
        <authorList>
            <person name="Shin S.-K."/>
            <person name="Yi H."/>
        </authorList>
    </citation>
    <scope>NUCLEOTIDE SEQUENCE [LARGE SCALE GENOMIC DNA]</scope>
    <source>
        <strain evidence="1 2">DSM 22343</strain>
    </source>
</reference>
<accession>A0A162M5X8</accession>
<name>A0A162M5X8_9BACL</name>
<gene>
    <name evidence="1" type="ORF">PGLA_19520</name>
</gene>